<dbReference type="AlphaFoldDB" id="A0A1Y6ECG4"/>
<proteinExistence type="inferred from homology"/>
<gene>
    <name evidence="2" type="ORF">SAMN06297468_0146</name>
</gene>
<dbReference type="OrthoDB" id="9793325at2"/>
<name>A0A1Y6ECG4_9SPHN</name>
<dbReference type="EMBL" id="FXWG01000001">
    <property type="protein sequence ID" value="SMQ58302.1"/>
    <property type="molecule type" value="Genomic_DNA"/>
</dbReference>
<protein>
    <submittedName>
        <fullName evidence="2">3-oxoacyl-[acyl-carrier protein] reductase</fullName>
    </submittedName>
</protein>
<dbReference type="PRINTS" id="PR00080">
    <property type="entry name" value="SDRFAMILY"/>
</dbReference>
<evidence type="ECO:0000313" key="2">
    <source>
        <dbReference type="EMBL" id="SMQ58302.1"/>
    </source>
</evidence>
<reference evidence="3" key="1">
    <citation type="submission" date="2017-04" db="EMBL/GenBank/DDBJ databases">
        <authorList>
            <person name="Varghese N."/>
            <person name="Submissions S."/>
        </authorList>
    </citation>
    <scope>NUCLEOTIDE SEQUENCE [LARGE SCALE GENOMIC DNA]</scope>
</reference>
<dbReference type="InterPro" id="IPR036291">
    <property type="entry name" value="NAD(P)-bd_dom_sf"/>
</dbReference>
<dbReference type="RefSeq" id="WP_086436136.1">
    <property type="nucleotide sequence ID" value="NZ_FXWG01000001.1"/>
</dbReference>
<dbReference type="Proteomes" id="UP000194420">
    <property type="component" value="Unassembled WGS sequence"/>
</dbReference>
<dbReference type="PRINTS" id="PR00081">
    <property type="entry name" value="GDHRDH"/>
</dbReference>
<evidence type="ECO:0000256" key="1">
    <source>
        <dbReference type="ARBA" id="ARBA00006484"/>
    </source>
</evidence>
<dbReference type="InterPro" id="IPR050259">
    <property type="entry name" value="SDR"/>
</dbReference>
<evidence type="ECO:0000313" key="3">
    <source>
        <dbReference type="Proteomes" id="UP000194420"/>
    </source>
</evidence>
<dbReference type="PANTHER" id="PTHR42879:SF6">
    <property type="entry name" value="NADPH-DEPENDENT REDUCTASE BACG"/>
    <property type="match status" value="1"/>
</dbReference>
<dbReference type="PANTHER" id="PTHR42879">
    <property type="entry name" value="3-OXOACYL-(ACYL-CARRIER-PROTEIN) REDUCTASE"/>
    <property type="match status" value="1"/>
</dbReference>
<keyword evidence="3" id="KW-1185">Reference proteome</keyword>
<comment type="similarity">
    <text evidence="1">Belongs to the short-chain dehydrogenases/reductases (SDR) family.</text>
</comment>
<sequence>MDLGIAGKHAVVCASSRGLGRACAFSLAEAGCSVVVNGRDEAKLEATAQALRDATGAEVTAVAGDVTEESTRERLVAVRPVDILVNNAAGPPLADFRQLNEAALLKGLDANMVTPIAMIQLVIDGMTERGFGRIINITSSSVLAAIEGLDLSSGARAGLTGFLSGVSRQVAGSNVAINNLLPGSFDTDRQSSIIALTAEKTGRSVEEICAARDAANPTGRIGSPEEFGAACAFLASQHAGFIIGQNILMDGGATRANF</sequence>
<dbReference type="Gene3D" id="3.40.50.720">
    <property type="entry name" value="NAD(P)-binding Rossmann-like Domain"/>
    <property type="match status" value="1"/>
</dbReference>
<accession>A0A1Y6ECG4</accession>
<dbReference type="SUPFAM" id="SSF51735">
    <property type="entry name" value="NAD(P)-binding Rossmann-fold domains"/>
    <property type="match status" value="1"/>
</dbReference>
<dbReference type="Pfam" id="PF13561">
    <property type="entry name" value="adh_short_C2"/>
    <property type="match status" value="1"/>
</dbReference>
<dbReference type="InterPro" id="IPR002347">
    <property type="entry name" value="SDR_fam"/>
</dbReference>
<organism evidence="2 3">
    <name type="scientific">Altererythrobacter xiamenensis</name>
    <dbReference type="NCBI Taxonomy" id="1316679"/>
    <lineage>
        <taxon>Bacteria</taxon>
        <taxon>Pseudomonadati</taxon>
        <taxon>Pseudomonadota</taxon>
        <taxon>Alphaproteobacteria</taxon>
        <taxon>Sphingomonadales</taxon>
        <taxon>Erythrobacteraceae</taxon>
        <taxon>Altererythrobacter</taxon>
    </lineage>
</organism>